<keyword evidence="2" id="KW-0812">Transmembrane</keyword>
<comment type="caution">
    <text evidence="3">The sequence shown here is derived from an EMBL/GenBank/DDBJ whole genome shotgun (WGS) entry which is preliminary data.</text>
</comment>
<evidence type="ECO:0000256" key="1">
    <source>
        <dbReference type="SAM" id="MobiDB-lite"/>
    </source>
</evidence>
<feature type="transmembrane region" description="Helical" evidence="2">
    <location>
        <begin position="191"/>
        <end position="214"/>
    </location>
</feature>
<proteinExistence type="predicted"/>
<accession>A0ABP6UR28</accession>
<name>A0ABP6UR28_9MICO</name>
<keyword evidence="4" id="KW-1185">Reference proteome</keyword>
<dbReference type="RefSeq" id="WP_345045713.1">
    <property type="nucleotide sequence ID" value="NZ_BAABBA010000059.1"/>
</dbReference>
<feature type="compositionally biased region" description="Low complexity" evidence="1">
    <location>
        <begin position="480"/>
        <end position="519"/>
    </location>
</feature>
<reference evidence="4" key="1">
    <citation type="journal article" date="2019" name="Int. J. Syst. Evol. Microbiol.">
        <title>The Global Catalogue of Microorganisms (GCM) 10K type strain sequencing project: providing services to taxonomists for standard genome sequencing and annotation.</title>
        <authorList>
            <consortium name="The Broad Institute Genomics Platform"/>
            <consortium name="The Broad Institute Genome Sequencing Center for Infectious Disease"/>
            <person name="Wu L."/>
            <person name="Ma J."/>
        </authorList>
    </citation>
    <scope>NUCLEOTIDE SEQUENCE [LARGE SCALE GENOMIC DNA]</scope>
    <source>
        <strain evidence="4">JCM 17459</strain>
    </source>
</reference>
<evidence type="ECO:0000256" key="2">
    <source>
        <dbReference type="SAM" id="Phobius"/>
    </source>
</evidence>
<dbReference type="InterPro" id="IPR045782">
    <property type="entry name" value="TrbL_3"/>
</dbReference>
<keyword evidence="2" id="KW-0472">Membrane</keyword>
<dbReference type="EMBL" id="BAABBA010000059">
    <property type="protein sequence ID" value="GAA3514560.1"/>
    <property type="molecule type" value="Genomic_DNA"/>
</dbReference>
<dbReference type="Proteomes" id="UP001499841">
    <property type="component" value="Unassembled WGS sequence"/>
</dbReference>
<feature type="region of interest" description="Disordered" evidence="1">
    <location>
        <begin position="418"/>
        <end position="534"/>
    </location>
</feature>
<organism evidence="3 4">
    <name type="scientific">Georgenia daeguensis</name>
    <dbReference type="NCBI Taxonomy" id="908355"/>
    <lineage>
        <taxon>Bacteria</taxon>
        <taxon>Bacillati</taxon>
        <taxon>Actinomycetota</taxon>
        <taxon>Actinomycetes</taxon>
        <taxon>Micrococcales</taxon>
        <taxon>Bogoriellaceae</taxon>
        <taxon>Georgenia</taxon>
    </lineage>
</organism>
<keyword evidence="2" id="KW-1133">Transmembrane helix</keyword>
<feature type="transmembrane region" description="Helical" evidence="2">
    <location>
        <begin position="262"/>
        <end position="295"/>
    </location>
</feature>
<feature type="transmembrane region" description="Helical" evidence="2">
    <location>
        <begin position="351"/>
        <end position="372"/>
    </location>
</feature>
<feature type="compositionally biased region" description="Low complexity" evidence="1">
    <location>
        <begin position="455"/>
        <end position="473"/>
    </location>
</feature>
<evidence type="ECO:0008006" key="5">
    <source>
        <dbReference type="Google" id="ProtNLM"/>
    </source>
</evidence>
<feature type="transmembrane region" description="Helical" evidence="2">
    <location>
        <begin position="119"/>
        <end position="139"/>
    </location>
</feature>
<feature type="transmembrane region" description="Helical" evidence="2">
    <location>
        <begin position="159"/>
        <end position="179"/>
    </location>
</feature>
<feature type="transmembrane region" description="Helical" evidence="2">
    <location>
        <begin position="316"/>
        <end position="339"/>
    </location>
</feature>
<sequence length="534" mass="51036">MATGESCGLDVLCHTGKVAGSVIGDATDNLANQVLEAFASVIASLGTLWVNVGTPNLTDTGGASSVDGASAPGVRELTTVLGYVTWVSLAVAIIALMILGALIATRIRTGEGIASMGKVGLILGGVALVGGAGSIVSALLPNGPVGVSGTVAFLQSSLWPYMLIAAALSVVVGGARMFWESRAEPGKDLLRSLLTLAVVGGAGVTVVALLVTAADRFSVWVINNSLACDVTAADGACFEENVGALLGLGAAGVPGQVSLGSVLVIIFGLIAILASVVQIVLMVARSGMLVILAGILPLAASFTNTEMGRSWFKKCIGWLVAFILYKPAAAVVYAAAFQLTGTDVFADDGSGILAVVTGLMLMVLALFAMPALMRFVTPMVSSLAAGGGGAAVAAGTMAAIPTGAAAVGRLATGAGGGGAATASNAAPQSSSHNTNTSTSTATSSPSGAGQGGSKGSAPAPTGAPSAGGAQAASAGGGAATGAAAGGTAATGAGAAAAGPAGAALAAGLQAGQAASSAAKNTADQVTGDGPSGSN</sequence>
<gene>
    <name evidence="3" type="ORF">GCM10022262_42420</name>
</gene>
<feature type="transmembrane region" description="Helical" evidence="2">
    <location>
        <begin position="83"/>
        <end position="107"/>
    </location>
</feature>
<evidence type="ECO:0000313" key="4">
    <source>
        <dbReference type="Proteomes" id="UP001499841"/>
    </source>
</evidence>
<feature type="compositionally biased region" description="Low complexity" evidence="1">
    <location>
        <begin position="420"/>
        <end position="447"/>
    </location>
</feature>
<dbReference type="Pfam" id="PF19590">
    <property type="entry name" value="TrbL_3"/>
    <property type="match status" value="1"/>
</dbReference>
<evidence type="ECO:0000313" key="3">
    <source>
        <dbReference type="EMBL" id="GAA3514560.1"/>
    </source>
</evidence>
<protein>
    <recommendedName>
        <fullName evidence="5">Type IV secretion system protein</fullName>
    </recommendedName>
</protein>